<dbReference type="Proteomes" id="UP000534286">
    <property type="component" value="Unassembled WGS sequence"/>
</dbReference>
<keyword evidence="3" id="KW-1185">Reference proteome</keyword>
<gene>
    <name evidence="2" type="ORF">FHR32_002220</name>
</gene>
<accession>A0A7W7RTK5</accession>
<organism evidence="2 3">
    <name type="scientific">Streptosporangium album</name>
    <dbReference type="NCBI Taxonomy" id="47479"/>
    <lineage>
        <taxon>Bacteria</taxon>
        <taxon>Bacillati</taxon>
        <taxon>Actinomycetota</taxon>
        <taxon>Actinomycetes</taxon>
        <taxon>Streptosporangiales</taxon>
        <taxon>Streptosporangiaceae</taxon>
        <taxon>Streptosporangium</taxon>
    </lineage>
</organism>
<feature type="compositionally biased region" description="Basic and acidic residues" evidence="1">
    <location>
        <begin position="32"/>
        <end position="41"/>
    </location>
</feature>
<dbReference type="RefSeq" id="WP_281390864.1">
    <property type="nucleotide sequence ID" value="NZ_BAABEK010000014.1"/>
</dbReference>
<evidence type="ECO:0000313" key="3">
    <source>
        <dbReference type="Proteomes" id="UP000534286"/>
    </source>
</evidence>
<feature type="region of interest" description="Disordered" evidence="1">
    <location>
        <begin position="1"/>
        <end position="41"/>
    </location>
</feature>
<evidence type="ECO:0000256" key="1">
    <source>
        <dbReference type="SAM" id="MobiDB-lite"/>
    </source>
</evidence>
<name>A0A7W7RTK5_9ACTN</name>
<evidence type="ECO:0000313" key="2">
    <source>
        <dbReference type="EMBL" id="MBB4937915.1"/>
    </source>
</evidence>
<dbReference type="AlphaFoldDB" id="A0A7W7RTK5"/>
<comment type="caution">
    <text evidence="2">The sequence shown here is derived from an EMBL/GenBank/DDBJ whole genome shotgun (WGS) entry which is preliminary data.</text>
</comment>
<reference evidence="2 3" key="1">
    <citation type="submission" date="2020-08" db="EMBL/GenBank/DDBJ databases">
        <title>Sequencing the genomes of 1000 actinobacteria strains.</title>
        <authorList>
            <person name="Klenk H.-P."/>
        </authorList>
    </citation>
    <scope>NUCLEOTIDE SEQUENCE [LARGE SCALE GENOMIC DNA]</scope>
    <source>
        <strain evidence="2 3">DSM 43023</strain>
    </source>
</reference>
<dbReference type="EMBL" id="JACHJU010000001">
    <property type="protein sequence ID" value="MBB4937915.1"/>
    <property type="molecule type" value="Genomic_DNA"/>
</dbReference>
<protein>
    <submittedName>
        <fullName evidence="2">Uncharacterized protein</fullName>
    </submittedName>
</protein>
<proteinExistence type="predicted"/>
<sequence length="41" mass="4545">MAEPPQVTDDLRKEARVHPAVNPSGRIGVHLPRADFGRPRT</sequence>